<evidence type="ECO:0000256" key="1">
    <source>
        <dbReference type="SAM" id="MobiDB-lite"/>
    </source>
</evidence>
<comment type="caution">
    <text evidence="2">The sequence shown here is derived from an EMBL/GenBank/DDBJ whole genome shotgun (WGS) entry which is preliminary data.</text>
</comment>
<dbReference type="AlphaFoldDB" id="A0AAW3HW02"/>
<organism evidence="2 3">
    <name type="scientific">Achromobacter spanius</name>
    <dbReference type="NCBI Taxonomy" id="217203"/>
    <lineage>
        <taxon>Bacteria</taxon>
        <taxon>Pseudomonadati</taxon>
        <taxon>Pseudomonadota</taxon>
        <taxon>Betaproteobacteria</taxon>
        <taxon>Burkholderiales</taxon>
        <taxon>Alcaligenaceae</taxon>
        <taxon>Achromobacter</taxon>
    </lineage>
</organism>
<feature type="region of interest" description="Disordered" evidence="1">
    <location>
        <begin position="31"/>
        <end position="68"/>
    </location>
</feature>
<reference evidence="2 3" key="1">
    <citation type="submission" date="2015-07" db="EMBL/GenBank/DDBJ databases">
        <title>Draft genome of Achromobacter spanius.</title>
        <authorList>
            <person name="Wang X."/>
        </authorList>
    </citation>
    <scope>NUCLEOTIDE SEQUENCE [LARGE SCALE GENOMIC DNA]</scope>
    <source>
        <strain evidence="2 3">CGMCC9173</strain>
    </source>
</reference>
<protein>
    <submittedName>
        <fullName evidence="2">Uncharacterized protein</fullName>
    </submittedName>
</protein>
<dbReference type="RefSeq" id="WP_050449847.1">
    <property type="nucleotide sequence ID" value="NZ_LGVG01000054.1"/>
</dbReference>
<name>A0AAW3HW02_9BURK</name>
<gene>
    <name evidence="2" type="ORF">AFM18_26270</name>
</gene>
<accession>A0AAW3HW02</accession>
<evidence type="ECO:0000313" key="3">
    <source>
        <dbReference type="Proteomes" id="UP000037511"/>
    </source>
</evidence>
<dbReference type="EMBL" id="LGVG01000054">
    <property type="protein sequence ID" value="KNE23831.1"/>
    <property type="molecule type" value="Genomic_DNA"/>
</dbReference>
<dbReference type="Proteomes" id="UP000037511">
    <property type="component" value="Unassembled WGS sequence"/>
</dbReference>
<proteinExistence type="predicted"/>
<sequence length="88" mass="10088">MRAWFERFMGMAMAALAATIVLLLAYLRGRSEGRSAEREQRDTQINRQADRARQEARDVQDHTARMDDAAIADELKRDWVRGAGPRGR</sequence>
<evidence type="ECO:0000313" key="2">
    <source>
        <dbReference type="EMBL" id="KNE23831.1"/>
    </source>
</evidence>